<feature type="signal peptide" evidence="3">
    <location>
        <begin position="1"/>
        <end position="23"/>
    </location>
</feature>
<keyword evidence="2" id="KW-0472">Membrane</keyword>
<evidence type="ECO:0008006" key="6">
    <source>
        <dbReference type="Google" id="ProtNLM"/>
    </source>
</evidence>
<accession>A0ABD1HVN1</accession>
<feature type="transmembrane region" description="Helical" evidence="2">
    <location>
        <begin position="102"/>
        <end position="128"/>
    </location>
</feature>
<keyword evidence="2" id="KW-1133">Transmembrane helix</keyword>
<comment type="caution">
    <text evidence="4">The sequence shown here is derived from an EMBL/GenBank/DDBJ whole genome shotgun (WGS) entry which is preliminary data.</text>
</comment>
<feature type="region of interest" description="Disordered" evidence="1">
    <location>
        <begin position="29"/>
        <end position="49"/>
    </location>
</feature>
<sequence length="151" mass="16053">MNKILFLFVAAVALSALLGHSAARDLRPSDHGLDFQETSSSPPPRDGADEQQEMMAFFGETTSSSAAAATVQLPEAKNISDTWLGARAGERARESGRDHVRLGLLVATAVCGLTGVTLLAISGAIFIFRLRKTDRNSLPLPPIHAEKKISG</sequence>
<organism evidence="4 5">
    <name type="scientific">Salvia divinorum</name>
    <name type="common">Maria pastora</name>
    <name type="synonym">Diviner's sage</name>
    <dbReference type="NCBI Taxonomy" id="28513"/>
    <lineage>
        <taxon>Eukaryota</taxon>
        <taxon>Viridiplantae</taxon>
        <taxon>Streptophyta</taxon>
        <taxon>Embryophyta</taxon>
        <taxon>Tracheophyta</taxon>
        <taxon>Spermatophyta</taxon>
        <taxon>Magnoliopsida</taxon>
        <taxon>eudicotyledons</taxon>
        <taxon>Gunneridae</taxon>
        <taxon>Pentapetalae</taxon>
        <taxon>asterids</taxon>
        <taxon>lamiids</taxon>
        <taxon>Lamiales</taxon>
        <taxon>Lamiaceae</taxon>
        <taxon>Nepetoideae</taxon>
        <taxon>Mentheae</taxon>
        <taxon>Salviinae</taxon>
        <taxon>Salvia</taxon>
        <taxon>Salvia subgen. Calosphace</taxon>
    </lineage>
</organism>
<evidence type="ECO:0000256" key="3">
    <source>
        <dbReference type="SAM" id="SignalP"/>
    </source>
</evidence>
<evidence type="ECO:0000313" key="5">
    <source>
        <dbReference type="Proteomes" id="UP001567538"/>
    </source>
</evidence>
<evidence type="ECO:0000256" key="1">
    <source>
        <dbReference type="SAM" id="MobiDB-lite"/>
    </source>
</evidence>
<name>A0ABD1HVN1_SALDI</name>
<dbReference type="PANTHER" id="PTHR37189">
    <property type="entry name" value="CONCANAVALIN A-LIKE LECTIN/GLUCANASE DOMAIN-CONTAINING PROTEIN-RELATED"/>
    <property type="match status" value="1"/>
</dbReference>
<dbReference type="EMBL" id="JBEAFC010000004">
    <property type="protein sequence ID" value="KAL1560512.1"/>
    <property type="molecule type" value="Genomic_DNA"/>
</dbReference>
<protein>
    <recommendedName>
        <fullName evidence="6">Transmembrane protein</fullName>
    </recommendedName>
</protein>
<evidence type="ECO:0000256" key="2">
    <source>
        <dbReference type="SAM" id="Phobius"/>
    </source>
</evidence>
<feature type="chain" id="PRO_5044841617" description="Transmembrane protein" evidence="3">
    <location>
        <begin position="24"/>
        <end position="151"/>
    </location>
</feature>
<keyword evidence="5" id="KW-1185">Reference proteome</keyword>
<dbReference type="AlphaFoldDB" id="A0ABD1HVN1"/>
<evidence type="ECO:0000313" key="4">
    <source>
        <dbReference type="EMBL" id="KAL1560512.1"/>
    </source>
</evidence>
<keyword evidence="2" id="KW-0812">Transmembrane</keyword>
<gene>
    <name evidence="4" type="ORF">AAHA92_10713</name>
</gene>
<keyword evidence="3" id="KW-0732">Signal</keyword>
<dbReference type="PANTHER" id="PTHR37189:SF4">
    <property type="entry name" value="TRANSMEMBRANE PROTEIN"/>
    <property type="match status" value="1"/>
</dbReference>
<proteinExistence type="predicted"/>
<dbReference type="Proteomes" id="UP001567538">
    <property type="component" value="Unassembled WGS sequence"/>
</dbReference>
<reference evidence="4 5" key="1">
    <citation type="submission" date="2024-06" db="EMBL/GenBank/DDBJ databases">
        <title>A chromosome level genome sequence of Diviner's sage (Salvia divinorum).</title>
        <authorList>
            <person name="Ford S.A."/>
            <person name="Ro D.-K."/>
            <person name="Ness R.W."/>
            <person name="Phillips M.A."/>
        </authorList>
    </citation>
    <scope>NUCLEOTIDE SEQUENCE [LARGE SCALE GENOMIC DNA]</scope>
    <source>
        <strain evidence="4">SAF-2024a</strain>
        <tissue evidence="4">Leaf</tissue>
    </source>
</reference>